<dbReference type="PIRSF" id="PIRSF002741">
    <property type="entry name" value="MppA"/>
    <property type="match status" value="1"/>
</dbReference>
<keyword evidence="1" id="KW-0732">Signal</keyword>
<keyword evidence="4" id="KW-1185">Reference proteome</keyword>
<evidence type="ECO:0000313" key="4">
    <source>
        <dbReference type="Proteomes" id="UP000621436"/>
    </source>
</evidence>
<dbReference type="GO" id="GO:0042597">
    <property type="term" value="C:periplasmic space"/>
    <property type="evidence" value="ECO:0007669"/>
    <property type="project" value="UniProtKB-ARBA"/>
</dbReference>
<dbReference type="GO" id="GO:0015833">
    <property type="term" value="P:peptide transport"/>
    <property type="evidence" value="ECO:0007669"/>
    <property type="project" value="TreeGrafter"/>
</dbReference>
<dbReference type="InterPro" id="IPR039424">
    <property type="entry name" value="SBP_5"/>
</dbReference>
<dbReference type="Pfam" id="PF00496">
    <property type="entry name" value="SBP_bac_5"/>
    <property type="match status" value="1"/>
</dbReference>
<dbReference type="Proteomes" id="UP000621436">
    <property type="component" value="Unassembled WGS sequence"/>
</dbReference>
<sequence>MKKIIGVSMVLVLAFVLLTSTTILAADVNRGGIVEKTANVQGVIVQNYNPFSPNALHNTYGGFYETLVLANTHLGEIEPWLAHNHYWEDDLTTLVFELEEDVYWNDGEKFTADDVVFTLGLGQEHAEISQAGIWDSGLLEVNARDEYTVEFVFDQVNTTVMPSFGSIYIVPEHIWADIENPASWDGNEDPVGTGPFIHDEGSFTEMSYRMVSNPNYWQIGEDGEPLPYIDGVQYVGATGNEQAAMRIISGEIDWGTYFIANIDQTYVTRDPQNHNYWLPEGNIVYLSLNNGQEPFNNRNLRRAIAKSLDQERITQIMGSGAVPSNPAGVKSGFLDWIPEAAEENMVEFDPLKAREMFEAEGYEENSRGIYEKDGEALSFNLYVPTGWTDWITATEAISDQLAAVGVEASVRQVAWPSPFMDNLTDGDYHMSMGYANSGFSPYYQFDNILPSRLSAPIGESAESHSQVRYENETVDQAFRDYRATDDEELQMELIGTILTEFTYDMPMIPLFFNPTWFQYNTARFTGWPNEDDPYTSPNTAGMTKMKIFLNLQPVN</sequence>
<evidence type="ECO:0000313" key="3">
    <source>
        <dbReference type="EMBL" id="MBF8436288.1"/>
    </source>
</evidence>
<dbReference type="Gene3D" id="3.90.76.10">
    <property type="entry name" value="Dipeptide-binding Protein, Domain 1"/>
    <property type="match status" value="1"/>
</dbReference>
<dbReference type="SUPFAM" id="SSF53850">
    <property type="entry name" value="Periplasmic binding protein-like II"/>
    <property type="match status" value="1"/>
</dbReference>
<dbReference type="EMBL" id="JADPIE010000002">
    <property type="protein sequence ID" value="MBF8436288.1"/>
    <property type="molecule type" value="Genomic_DNA"/>
</dbReference>
<gene>
    <name evidence="3" type="ORF">I0Q91_04285</name>
</gene>
<dbReference type="InterPro" id="IPR000914">
    <property type="entry name" value="SBP_5_dom"/>
</dbReference>
<feature type="signal peptide" evidence="1">
    <location>
        <begin position="1"/>
        <end position="25"/>
    </location>
</feature>
<protein>
    <submittedName>
        <fullName evidence="3">ABC transporter substrate-binding protein</fullName>
    </submittedName>
</protein>
<dbReference type="InterPro" id="IPR030678">
    <property type="entry name" value="Peptide/Ni-bd"/>
</dbReference>
<dbReference type="PANTHER" id="PTHR30290">
    <property type="entry name" value="PERIPLASMIC BINDING COMPONENT OF ABC TRANSPORTER"/>
    <property type="match status" value="1"/>
</dbReference>
<dbReference type="Gene3D" id="3.40.190.10">
    <property type="entry name" value="Periplasmic binding protein-like II"/>
    <property type="match status" value="1"/>
</dbReference>
<comment type="caution">
    <text evidence="3">The sequence shown here is derived from an EMBL/GenBank/DDBJ whole genome shotgun (WGS) entry which is preliminary data.</text>
</comment>
<dbReference type="AlphaFoldDB" id="A0A931F891"/>
<dbReference type="GO" id="GO:1904680">
    <property type="term" value="F:peptide transmembrane transporter activity"/>
    <property type="evidence" value="ECO:0007669"/>
    <property type="project" value="TreeGrafter"/>
</dbReference>
<feature type="chain" id="PRO_5036929081" evidence="1">
    <location>
        <begin position="26"/>
        <end position="555"/>
    </location>
</feature>
<dbReference type="CDD" id="cd08509">
    <property type="entry name" value="PBP2_TmCBP_oligosaccharides_like"/>
    <property type="match status" value="1"/>
</dbReference>
<dbReference type="GO" id="GO:0043190">
    <property type="term" value="C:ATP-binding cassette (ABC) transporter complex"/>
    <property type="evidence" value="ECO:0007669"/>
    <property type="project" value="InterPro"/>
</dbReference>
<evidence type="ECO:0000259" key="2">
    <source>
        <dbReference type="Pfam" id="PF00496"/>
    </source>
</evidence>
<proteinExistence type="predicted"/>
<dbReference type="Gene3D" id="3.10.105.10">
    <property type="entry name" value="Dipeptide-binding Protein, Domain 3"/>
    <property type="match status" value="1"/>
</dbReference>
<evidence type="ECO:0000256" key="1">
    <source>
        <dbReference type="SAM" id="SignalP"/>
    </source>
</evidence>
<organism evidence="3 4">
    <name type="scientific">Halonatronomonas betaini</name>
    <dbReference type="NCBI Taxonomy" id="2778430"/>
    <lineage>
        <taxon>Bacteria</taxon>
        <taxon>Bacillati</taxon>
        <taxon>Bacillota</taxon>
        <taxon>Clostridia</taxon>
        <taxon>Halanaerobiales</taxon>
        <taxon>Halarsenatibacteraceae</taxon>
        <taxon>Halonatronomonas</taxon>
    </lineage>
</organism>
<name>A0A931F891_9FIRM</name>
<dbReference type="RefSeq" id="WP_270453097.1">
    <property type="nucleotide sequence ID" value="NZ_JADPIE010000002.1"/>
</dbReference>
<reference evidence="3" key="1">
    <citation type="submission" date="2020-11" db="EMBL/GenBank/DDBJ databases">
        <title>Halonatronomonas betainensis gen. nov., sp. nov. a novel haloalkaliphilic representative of the family Halanaerobiacae capable of betaine degradation.</title>
        <authorList>
            <person name="Boltyanskaya Y."/>
            <person name="Kevbrin V."/>
            <person name="Detkova E."/>
            <person name="Grouzdev D.S."/>
            <person name="Koziaeva V."/>
            <person name="Zhilina T."/>
        </authorList>
    </citation>
    <scope>NUCLEOTIDE SEQUENCE</scope>
    <source>
        <strain evidence="3">Z-7014</strain>
    </source>
</reference>
<accession>A0A931F891</accession>
<feature type="domain" description="Solute-binding protein family 5" evidence="2">
    <location>
        <begin position="76"/>
        <end position="445"/>
    </location>
</feature>